<keyword evidence="1" id="KW-0472">Membrane</keyword>
<feature type="domain" description="AB hydrolase-1" evidence="2">
    <location>
        <begin position="28"/>
        <end position="266"/>
    </location>
</feature>
<keyword evidence="4" id="KW-1185">Reference proteome</keyword>
<dbReference type="RefSeq" id="WP_166252716.1">
    <property type="nucleotide sequence ID" value="NZ_JAAMOW010000002.1"/>
</dbReference>
<evidence type="ECO:0000259" key="2">
    <source>
        <dbReference type="Pfam" id="PF12697"/>
    </source>
</evidence>
<organism evidence="3 4">
    <name type="scientific">Solimonas terrae</name>
    <dbReference type="NCBI Taxonomy" id="1396819"/>
    <lineage>
        <taxon>Bacteria</taxon>
        <taxon>Pseudomonadati</taxon>
        <taxon>Pseudomonadota</taxon>
        <taxon>Gammaproteobacteria</taxon>
        <taxon>Nevskiales</taxon>
        <taxon>Nevskiaceae</taxon>
        <taxon>Solimonas</taxon>
    </lineage>
</organism>
<dbReference type="Proteomes" id="UP000472676">
    <property type="component" value="Unassembled WGS sequence"/>
</dbReference>
<dbReference type="EMBL" id="JAAMOW010000002">
    <property type="protein sequence ID" value="NGY04111.1"/>
    <property type="molecule type" value="Genomic_DNA"/>
</dbReference>
<accession>A0A6M2BPF2</accession>
<name>A0A6M2BPF2_9GAMM</name>
<evidence type="ECO:0000313" key="4">
    <source>
        <dbReference type="Proteomes" id="UP000472676"/>
    </source>
</evidence>
<dbReference type="SUPFAM" id="SSF53474">
    <property type="entry name" value="alpha/beta-Hydrolases"/>
    <property type="match status" value="1"/>
</dbReference>
<keyword evidence="1" id="KW-0812">Transmembrane</keyword>
<dbReference type="Pfam" id="PF12697">
    <property type="entry name" value="Abhydrolase_6"/>
    <property type="match status" value="1"/>
</dbReference>
<proteinExistence type="predicted"/>
<dbReference type="InterPro" id="IPR000073">
    <property type="entry name" value="AB_hydrolase_1"/>
</dbReference>
<dbReference type="Gene3D" id="3.40.50.1820">
    <property type="entry name" value="alpha/beta hydrolase"/>
    <property type="match status" value="1"/>
</dbReference>
<feature type="transmembrane region" description="Helical" evidence="1">
    <location>
        <begin position="141"/>
        <end position="160"/>
    </location>
</feature>
<gene>
    <name evidence="3" type="ORF">G7Y85_04985</name>
</gene>
<reference evidence="3 4" key="1">
    <citation type="journal article" date="2014" name="Int. J. Syst. Evol. Microbiol.">
        <title>Solimonas terrae sp. nov., isolated from soil.</title>
        <authorList>
            <person name="Kim S.J."/>
            <person name="Moon J.Y."/>
            <person name="Weon H.Y."/>
            <person name="Ahn J.H."/>
            <person name="Chen W.M."/>
            <person name="Kwon S.W."/>
        </authorList>
    </citation>
    <scope>NUCLEOTIDE SEQUENCE [LARGE SCALE GENOMIC DNA]</scope>
    <source>
        <strain evidence="3 4">KIS83-12</strain>
    </source>
</reference>
<dbReference type="AlphaFoldDB" id="A0A6M2BPF2"/>
<dbReference type="InterPro" id="IPR029058">
    <property type="entry name" value="AB_hydrolase_fold"/>
</dbReference>
<dbReference type="PRINTS" id="PR00111">
    <property type="entry name" value="ABHYDROLASE"/>
</dbReference>
<dbReference type="PANTHER" id="PTHR46438">
    <property type="entry name" value="ALPHA/BETA-HYDROLASES SUPERFAMILY PROTEIN"/>
    <property type="match status" value="1"/>
</dbReference>
<dbReference type="GO" id="GO:0016787">
    <property type="term" value="F:hydrolase activity"/>
    <property type="evidence" value="ECO:0007669"/>
    <property type="project" value="UniProtKB-KW"/>
</dbReference>
<dbReference type="PANTHER" id="PTHR46438:SF11">
    <property type="entry name" value="LIPASE-RELATED"/>
    <property type="match status" value="1"/>
</dbReference>
<keyword evidence="3" id="KW-0378">Hydrolase</keyword>
<protein>
    <submittedName>
        <fullName evidence="3">Alpha/beta fold hydrolase</fullName>
    </submittedName>
</protein>
<comment type="caution">
    <text evidence="3">The sequence shown here is derived from an EMBL/GenBank/DDBJ whole genome shotgun (WGS) entry which is preliminary data.</text>
</comment>
<evidence type="ECO:0000256" key="1">
    <source>
        <dbReference type="SAM" id="Phobius"/>
    </source>
</evidence>
<keyword evidence="1" id="KW-1133">Transmembrane helix</keyword>
<evidence type="ECO:0000313" key="3">
    <source>
        <dbReference type="EMBL" id="NGY04111.1"/>
    </source>
</evidence>
<sequence>MSANTTSRAGPAPETREWLHIGGAGTPLVLLHGLGGTWRNWQPVLKQLEARHRVIAITMPGHADAAAIAGTVSIANLADTLLAQLRALGVDSAHVAGNSLGGWIAVELARRGFARSVTAISPAGAWRRLEDRDKLRRAARIGARLLPLIYALLWPFMGIARVRKLFFADTMEHGERVTKAEFKMLLRSARQCRMLPALLDQVASDGPVQPLAAGAVPIRVAWCEFDRVIPFENYGRPFLDRIAGHEHVAIAGVGHVPMWDDPELVVGTILDVTRRIDGATRDGGRFQ</sequence>